<accession>A0A8J6IUX5</accession>
<dbReference type="PANTHER" id="PTHR30086:SF20">
    <property type="entry name" value="ARGININE EXPORTER PROTEIN ARGO-RELATED"/>
    <property type="match status" value="1"/>
</dbReference>
<dbReference type="GO" id="GO:0005886">
    <property type="term" value="C:plasma membrane"/>
    <property type="evidence" value="ECO:0007669"/>
    <property type="project" value="UniProtKB-SubCell"/>
</dbReference>
<keyword evidence="8" id="KW-1185">Reference proteome</keyword>
<reference evidence="7" key="1">
    <citation type="journal article" date="2018" name="Int. J. Syst. Evol. Microbiol.">
        <title>Neptunicella marina gen. nov., sp. nov., isolated from surface seawater.</title>
        <authorList>
            <person name="Liu X."/>
            <person name="Lai Q."/>
            <person name="Du Y."/>
            <person name="Zhang X."/>
            <person name="Liu Z."/>
            <person name="Sun F."/>
            <person name="Shao Z."/>
        </authorList>
    </citation>
    <scope>NUCLEOTIDE SEQUENCE</scope>
    <source>
        <strain evidence="7">S27-2</strain>
    </source>
</reference>
<feature type="transmembrane region" description="Helical" evidence="6">
    <location>
        <begin position="73"/>
        <end position="92"/>
    </location>
</feature>
<dbReference type="Proteomes" id="UP000601768">
    <property type="component" value="Unassembled WGS sequence"/>
</dbReference>
<sequence length="213" mass="22748">MVGLDTLLAFSLAALLLSLSPGPSNLYIMARSINQGRSSGYAAASGLAIGSIIYVIATALGMAALFKYFPIAYVILKLGGAIYLVYLGIQYWRTPASTTTSPVTKYKSHAAVFRQSIIVELTNPKTALFFIAFLPQFVEPANGSVTMQLMILGSVYALLAFVSDLLVATLSGELGRYLNRHRQVGSKLDKTSGLILLGLGGYIGSNEVLEQIT</sequence>
<dbReference type="PIRSF" id="PIRSF006324">
    <property type="entry name" value="LeuE"/>
    <property type="match status" value="1"/>
</dbReference>
<evidence type="ECO:0000256" key="6">
    <source>
        <dbReference type="SAM" id="Phobius"/>
    </source>
</evidence>
<gene>
    <name evidence="7" type="ORF">H8B19_10470</name>
</gene>
<comment type="caution">
    <text evidence="7">The sequence shown here is derived from an EMBL/GenBank/DDBJ whole genome shotgun (WGS) entry which is preliminary data.</text>
</comment>
<dbReference type="InterPro" id="IPR001123">
    <property type="entry name" value="LeuE-type"/>
</dbReference>
<evidence type="ECO:0000256" key="1">
    <source>
        <dbReference type="ARBA" id="ARBA00004651"/>
    </source>
</evidence>
<organism evidence="7 8">
    <name type="scientific">Neptunicella marina</name>
    <dbReference type="NCBI Taxonomy" id="2125989"/>
    <lineage>
        <taxon>Bacteria</taxon>
        <taxon>Pseudomonadati</taxon>
        <taxon>Pseudomonadota</taxon>
        <taxon>Gammaproteobacteria</taxon>
        <taxon>Alteromonadales</taxon>
        <taxon>Alteromonadaceae</taxon>
        <taxon>Neptunicella</taxon>
    </lineage>
</organism>
<protein>
    <submittedName>
        <fullName evidence="7">LysE family translocator</fullName>
    </submittedName>
</protein>
<dbReference type="RefSeq" id="WP_186506833.1">
    <property type="nucleotide sequence ID" value="NZ_JACNEP010000007.1"/>
</dbReference>
<evidence type="ECO:0000313" key="7">
    <source>
        <dbReference type="EMBL" id="MBC3766305.1"/>
    </source>
</evidence>
<comment type="subcellular location">
    <subcellularLocation>
        <location evidence="1">Cell membrane</location>
        <topology evidence="1">Multi-pass membrane protein</topology>
    </subcellularLocation>
</comment>
<feature type="transmembrane region" description="Helical" evidence="6">
    <location>
        <begin position="149"/>
        <end position="172"/>
    </location>
</feature>
<name>A0A8J6IUX5_9ALTE</name>
<keyword evidence="2" id="KW-1003">Cell membrane</keyword>
<dbReference type="GO" id="GO:0015171">
    <property type="term" value="F:amino acid transmembrane transporter activity"/>
    <property type="evidence" value="ECO:0007669"/>
    <property type="project" value="TreeGrafter"/>
</dbReference>
<proteinExistence type="predicted"/>
<evidence type="ECO:0000313" key="8">
    <source>
        <dbReference type="Proteomes" id="UP000601768"/>
    </source>
</evidence>
<evidence type="ECO:0000256" key="3">
    <source>
        <dbReference type="ARBA" id="ARBA00022692"/>
    </source>
</evidence>
<keyword evidence="3 6" id="KW-0812">Transmembrane</keyword>
<evidence type="ECO:0000256" key="5">
    <source>
        <dbReference type="ARBA" id="ARBA00023136"/>
    </source>
</evidence>
<dbReference type="AlphaFoldDB" id="A0A8J6IUX5"/>
<feature type="transmembrane region" description="Helical" evidence="6">
    <location>
        <begin position="42"/>
        <end position="66"/>
    </location>
</feature>
<reference evidence="7" key="2">
    <citation type="submission" date="2020-08" db="EMBL/GenBank/DDBJ databases">
        <authorList>
            <person name="Lai Q."/>
        </authorList>
    </citation>
    <scope>NUCLEOTIDE SEQUENCE</scope>
    <source>
        <strain evidence="7">S27-2</strain>
    </source>
</reference>
<dbReference type="PANTHER" id="PTHR30086">
    <property type="entry name" value="ARGININE EXPORTER PROTEIN ARGO"/>
    <property type="match status" value="1"/>
</dbReference>
<evidence type="ECO:0000256" key="4">
    <source>
        <dbReference type="ARBA" id="ARBA00022989"/>
    </source>
</evidence>
<dbReference type="EMBL" id="JACNEP010000007">
    <property type="protein sequence ID" value="MBC3766305.1"/>
    <property type="molecule type" value="Genomic_DNA"/>
</dbReference>
<keyword evidence="4 6" id="KW-1133">Transmembrane helix</keyword>
<evidence type="ECO:0000256" key="2">
    <source>
        <dbReference type="ARBA" id="ARBA00022475"/>
    </source>
</evidence>
<keyword evidence="5 6" id="KW-0472">Membrane</keyword>
<dbReference type="Pfam" id="PF01810">
    <property type="entry name" value="LysE"/>
    <property type="match status" value="1"/>
</dbReference>